<dbReference type="InterPro" id="IPR015262">
    <property type="entry name" value="tRNA_Ile_lys_synt_subst-bd"/>
</dbReference>
<keyword evidence="11" id="KW-1185">Reference proteome</keyword>
<dbReference type="NCBIfam" id="TIGR02432">
    <property type="entry name" value="lysidine_TilS_N"/>
    <property type="match status" value="1"/>
</dbReference>
<evidence type="ECO:0000256" key="6">
    <source>
        <dbReference type="ARBA" id="ARBA00022840"/>
    </source>
</evidence>
<gene>
    <name evidence="8" type="primary">tilS</name>
    <name evidence="10" type="ORF">EFBL_0258</name>
</gene>
<dbReference type="HAMAP" id="MF_01161">
    <property type="entry name" value="tRNA_Ile_lys_synt"/>
    <property type="match status" value="1"/>
</dbReference>
<comment type="domain">
    <text evidence="8">The N-terminal region contains the highly conserved SGGXDS motif, predicted to be a P-loop motif involved in ATP binding.</text>
</comment>
<organism evidence="10 11">
    <name type="scientific">Effusibacillus lacus</name>
    <dbReference type="NCBI Taxonomy" id="1348429"/>
    <lineage>
        <taxon>Bacteria</taxon>
        <taxon>Bacillati</taxon>
        <taxon>Bacillota</taxon>
        <taxon>Bacilli</taxon>
        <taxon>Bacillales</taxon>
        <taxon>Alicyclobacillaceae</taxon>
        <taxon>Effusibacillus</taxon>
    </lineage>
</organism>
<dbReference type="GO" id="GO:0005524">
    <property type="term" value="F:ATP binding"/>
    <property type="evidence" value="ECO:0007669"/>
    <property type="project" value="UniProtKB-UniRule"/>
</dbReference>
<evidence type="ECO:0000256" key="2">
    <source>
        <dbReference type="ARBA" id="ARBA00022490"/>
    </source>
</evidence>
<reference evidence="11" key="1">
    <citation type="submission" date="2017-07" db="EMBL/GenBank/DDBJ databases">
        <title>Draft genome sequence of Effusibacillus lacus strain skLN1.</title>
        <authorList>
            <person name="Watanabe M."/>
            <person name="Kojima H."/>
            <person name="Fukui M."/>
        </authorList>
    </citation>
    <scope>NUCLEOTIDE SEQUENCE [LARGE SCALE GENOMIC DNA]</scope>
    <source>
        <strain evidence="11">skLN1</strain>
    </source>
</reference>
<evidence type="ECO:0000256" key="1">
    <source>
        <dbReference type="ARBA" id="ARBA00004496"/>
    </source>
</evidence>
<comment type="function">
    <text evidence="8">Ligates lysine onto the cytidine present at position 34 of the AUA codon-specific tRNA(Ile) that contains the anticodon CAU, in an ATP-dependent manner. Cytidine is converted to lysidine, thus changing the amino acid specificity of the tRNA from methionine to isoleucine.</text>
</comment>
<dbReference type="InterPro" id="IPR012094">
    <property type="entry name" value="tRNA_Ile_lys_synt"/>
</dbReference>
<sequence length="478" mass="54547">MLHKVKRTIEEHGLFANGERIVVGVSGGADSVALLNILHELAKETGYGLHVAHVEHGLRGRESLADAEFVQQLCNKLGLPFHIDRPDVKSFAREHGMSTQVAARELRYRFFLKIAHKVDAPKIALAHHADDQAETVLMRILRGTSISGLAGISILRKFGHVEIARPLLYVWREEIEKFCQTANLEYRNDSSNALTDYFRNKIRLQLIPMLQSEYNENVKRTLIQLGELASEEDRYMKEQAASLLKTLIKERTDVRIAVSAEHLVRSPLALQRRAITLILYYLCGHTNEWEAKHIEQILALAQHPVPSARIHLPNGIQAWREYQLLHIGTEDRTVFPGDWQQTELMIPEMPAYAPAKPFLFEIPELAMRGSMQVKDGAITPASRWEAAFDYEEVCGRKFIIRKRRHGDVIRPYGMQGSKKIKEILMEARIPKALRDTWPIWVLGDEIVWVTGIRRGQGALVQPQTRRTLLIVVESSVQR</sequence>
<feature type="binding site" evidence="8">
    <location>
        <begin position="26"/>
        <end position="31"/>
    </location>
    <ligand>
        <name>ATP</name>
        <dbReference type="ChEBI" id="CHEBI:30616"/>
    </ligand>
</feature>
<dbReference type="Pfam" id="PF01171">
    <property type="entry name" value="ATP_bind_3"/>
    <property type="match status" value="1"/>
</dbReference>
<evidence type="ECO:0000256" key="8">
    <source>
        <dbReference type="HAMAP-Rule" id="MF_01161"/>
    </source>
</evidence>
<evidence type="ECO:0000256" key="3">
    <source>
        <dbReference type="ARBA" id="ARBA00022598"/>
    </source>
</evidence>
<dbReference type="Pfam" id="PF09179">
    <property type="entry name" value="TilS"/>
    <property type="match status" value="1"/>
</dbReference>
<dbReference type="SUPFAM" id="SSF52402">
    <property type="entry name" value="Adenine nucleotide alpha hydrolases-like"/>
    <property type="match status" value="1"/>
</dbReference>
<accession>A0A292YHX5</accession>
<dbReference type="SMART" id="SM00977">
    <property type="entry name" value="TilS_C"/>
    <property type="match status" value="1"/>
</dbReference>
<dbReference type="EC" id="6.3.4.19" evidence="8"/>
<comment type="subcellular location">
    <subcellularLocation>
        <location evidence="1 8">Cytoplasm</location>
    </subcellularLocation>
</comment>
<keyword evidence="2 8" id="KW-0963">Cytoplasm</keyword>
<dbReference type="GO" id="GO:0006400">
    <property type="term" value="P:tRNA modification"/>
    <property type="evidence" value="ECO:0007669"/>
    <property type="project" value="UniProtKB-UniRule"/>
</dbReference>
<dbReference type="CDD" id="cd01992">
    <property type="entry name" value="TilS_N"/>
    <property type="match status" value="1"/>
</dbReference>
<dbReference type="InterPro" id="IPR011063">
    <property type="entry name" value="TilS/TtcA_N"/>
</dbReference>
<dbReference type="Pfam" id="PF11734">
    <property type="entry name" value="TilS_C"/>
    <property type="match status" value="1"/>
</dbReference>
<dbReference type="SUPFAM" id="SSF56037">
    <property type="entry name" value="PheT/TilS domain"/>
    <property type="match status" value="1"/>
</dbReference>
<keyword evidence="4 8" id="KW-0819">tRNA processing</keyword>
<protein>
    <recommendedName>
        <fullName evidence="8">tRNA(Ile)-lysidine synthase</fullName>
        <ecNumber evidence="8">6.3.4.19</ecNumber>
    </recommendedName>
    <alternativeName>
        <fullName evidence="8">tRNA(Ile)-2-lysyl-cytidine synthase</fullName>
    </alternativeName>
    <alternativeName>
        <fullName evidence="8">tRNA(Ile)-lysidine synthetase</fullName>
    </alternativeName>
</protein>
<dbReference type="SUPFAM" id="SSF82829">
    <property type="entry name" value="MesJ substrate recognition domain-like"/>
    <property type="match status" value="1"/>
</dbReference>
<dbReference type="PANTHER" id="PTHR43033">
    <property type="entry name" value="TRNA(ILE)-LYSIDINE SYNTHASE-RELATED"/>
    <property type="match status" value="1"/>
</dbReference>
<dbReference type="InterPro" id="IPR012796">
    <property type="entry name" value="Lysidine-tRNA-synth_C"/>
</dbReference>
<keyword evidence="5 8" id="KW-0547">Nucleotide-binding</keyword>
<comment type="caution">
    <text evidence="10">The sequence shown here is derived from an EMBL/GenBank/DDBJ whole genome shotgun (WGS) entry which is preliminary data.</text>
</comment>
<dbReference type="Gene3D" id="3.30.465.60">
    <property type="match status" value="1"/>
</dbReference>
<evidence type="ECO:0000256" key="4">
    <source>
        <dbReference type="ARBA" id="ARBA00022694"/>
    </source>
</evidence>
<dbReference type="RefSeq" id="WP_165912574.1">
    <property type="nucleotide sequence ID" value="NZ_BDUF01000007.1"/>
</dbReference>
<comment type="similarity">
    <text evidence="8">Belongs to the tRNA(Ile)-lysidine synthase family.</text>
</comment>
<feature type="domain" description="Lysidine-tRNA(Ile) synthetase C-terminal" evidence="9">
    <location>
        <begin position="398"/>
        <end position="470"/>
    </location>
</feature>
<proteinExistence type="inferred from homology"/>
<evidence type="ECO:0000313" key="11">
    <source>
        <dbReference type="Proteomes" id="UP000217785"/>
    </source>
</evidence>
<dbReference type="Proteomes" id="UP000217785">
    <property type="component" value="Unassembled WGS sequence"/>
</dbReference>
<dbReference type="NCBIfam" id="TIGR02433">
    <property type="entry name" value="lysidine_TilS_C"/>
    <property type="match status" value="1"/>
</dbReference>
<keyword evidence="3 8" id="KW-0436">Ligase</keyword>
<dbReference type="AlphaFoldDB" id="A0A292YHX5"/>
<evidence type="ECO:0000256" key="7">
    <source>
        <dbReference type="ARBA" id="ARBA00048539"/>
    </source>
</evidence>
<dbReference type="Gene3D" id="3.40.50.620">
    <property type="entry name" value="HUPs"/>
    <property type="match status" value="1"/>
</dbReference>
<comment type="catalytic activity">
    <reaction evidence="7 8">
        <text>cytidine(34) in tRNA(Ile2) + L-lysine + ATP = lysidine(34) in tRNA(Ile2) + AMP + diphosphate + H(+)</text>
        <dbReference type="Rhea" id="RHEA:43744"/>
        <dbReference type="Rhea" id="RHEA-COMP:10625"/>
        <dbReference type="Rhea" id="RHEA-COMP:10670"/>
        <dbReference type="ChEBI" id="CHEBI:15378"/>
        <dbReference type="ChEBI" id="CHEBI:30616"/>
        <dbReference type="ChEBI" id="CHEBI:32551"/>
        <dbReference type="ChEBI" id="CHEBI:33019"/>
        <dbReference type="ChEBI" id="CHEBI:82748"/>
        <dbReference type="ChEBI" id="CHEBI:83665"/>
        <dbReference type="ChEBI" id="CHEBI:456215"/>
        <dbReference type="EC" id="6.3.4.19"/>
    </reaction>
</comment>
<evidence type="ECO:0000259" key="9">
    <source>
        <dbReference type="SMART" id="SM00977"/>
    </source>
</evidence>
<dbReference type="GO" id="GO:0005737">
    <property type="term" value="C:cytoplasm"/>
    <property type="evidence" value="ECO:0007669"/>
    <property type="project" value="UniProtKB-SubCell"/>
</dbReference>
<evidence type="ECO:0000313" key="10">
    <source>
        <dbReference type="EMBL" id="GAX88646.1"/>
    </source>
</evidence>
<dbReference type="GO" id="GO:0032267">
    <property type="term" value="F:tRNA(Ile)-lysidine synthase activity"/>
    <property type="evidence" value="ECO:0007669"/>
    <property type="project" value="UniProtKB-EC"/>
</dbReference>
<dbReference type="InterPro" id="IPR014729">
    <property type="entry name" value="Rossmann-like_a/b/a_fold"/>
</dbReference>
<evidence type="ECO:0000256" key="5">
    <source>
        <dbReference type="ARBA" id="ARBA00022741"/>
    </source>
</evidence>
<name>A0A292YHX5_9BACL</name>
<dbReference type="InterPro" id="IPR012795">
    <property type="entry name" value="tRNA_Ile_lys_synt_N"/>
</dbReference>
<dbReference type="PANTHER" id="PTHR43033:SF1">
    <property type="entry name" value="TRNA(ILE)-LYSIDINE SYNTHASE-RELATED"/>
    <property type="match status" value="1"/>
</dbReference>
<keyword evidence="6 8" id="KW-0067">ATP-binding</keyword>
<dbReference type="EMBL" id="BDUF01000007">
    <property type="protein sequence ID" value="GAX88646.1"/>
    <property type="molecule type" value="Genomic_DNA"/>
</dbReference>